<feature type="non-terminal residue" evidence="3">
    <location>
        <position position="62"/>
    </location>
</feature>
<keyword evidence="2" id="KW-0812">Transmembrane</keyword>
<dbReference type="SUPFAM" id="SSF81296">
    <property type="entry name" value="E set domains"/>
    <property type="match status" value="1"/>
</dbReference>
<feature type="non-terminal residue" evidence="3">
    <location>
        <position position="1"/>
    </location>
</feature>
<reference evidence="3" key="1">
    <citation type="submission" date="2021-04" db="EMBL/GenBank/DDBJ databases">
        <authorList>
            <consortium name="Molecular Ecology Group"/>
        </authorList>
    </citation>
    <scope>NUCLEOTIDE SEQUENCE</scope>
</reference>
<dbReference type="InterPro" id="IPR014756">
    <property type="entry name" value="Ig_E-set"/>
</dbReference>
<dbReference type="Pfam" id="PF00630">
    <property type="entry name" value="Filamin"/>
    <property type="match status" value="1"/>
</dbReference>
<evidence type="ECO:0000313" key="4">
    <source>
        <dbReference type="Proteomes" id="UP000678393"/>
    </source>
</evidence>
<evidence type="ECO:0000256" key="1">
    <source>
        <dbReference type="PROSITE-ProRule" id="PRU00087"/>
    </source>
</evidence>
<dbReference type="AlphaFoldDB" id="A0A8S3Z4G4"/>
<dbReference type="Proteomes" id="UP000678393">
    <property type="component" value="Unassembled WGS sequence"/>
</dbReference>
<dbReference type="EMBL" id="CAJHNH020001114">
    <property type="protein sequence ID" value="CAG5121606.1"/>
    <property type="molecule type" value="Genomic_DNA"/>
</dbReference>
<organism evidence="3 4">
    <name type="scientific">Candidula unifasciata</name>
    <dbReference type="NCBI Taxonomy" id="100452"/>
    <lineage>
        <taxon>Eukaryota</taxon>
        <taxon>Metazoa</taxon>
        <taxon>Spiralia</taxon>
        <taxon>Lophotrochozoa</taxon>
        <taxon>Mollusca</taxon>
        <taxon>Gastropoda</taxon>
        <taxon>Heterobranchia</taxon>
        <taxon>Euthyneura</taxon>
        <taxon>Panpulmonata</taxon>
        <taxon>Eupulmonata</taxon>
        <taxon>Stylommatophora</taxon>
        <taxon>Helicina</taxon>
        <taxon>Helicoidea</taxon>
        <taxon>Geomitridae</taxon>
        <taxon>Candidula</taxon>
    </lineage>
</organism>
<sequence length="62" mass="6784">QTEDKLTPTITDHQNGTYDITFVMQAAGLYYLSVYLFGQHTKGSPYKIRAVEATEANGNGSA</sequence>
<keyword evidence="2" id="KW-0472">Membrane</keyword>
<feature type="repeat" description="Filamin" evidence="1">
    <location>
        <begin position="1"/>
        <end position="50"/>
    </location>
</feature>
<gene>
    <name evidence="3" type="ORF">CUNI_LOCUS7164</name>
</gene>
<evidence type="ECO:0000256" key="2">
    <source>
        <dbReference type="SAM" id="Phobius"/>
    </source>
</evidence>
<protein>
    <submittedName>
        <fullName evidence="3">Uncharacterized protein</fullName>
    </submittedName>
</protein>
<accession>A0A8S3Z4G4</accession>
<dbReference type="OrthoDB" id="27136at2759"/>
<comment type="caution">
    <text evidence="3">The sequence shown here is derived from an EMBL/GenBank/DDBJ whole genome shotgun (WGS) entry which is preliminary data.</text>
</comment>
<evidence type="ECO:0000313" key="3">
    <source>
        <dbReference type="EMBL" id="CAG5121606.1"/>
    </source>
</evidence>
<keyword evidence="2" id="KW-1133">Transmembrane helix</keyword>
<dbReference type="Gene3D" id="2.60.40.10">
    <property type="entry name" value="Immunoglobulins"/>
    <property type="match status" value="1"/>
</dbReference>
<feature type="transmembrane region" description="Helical" evidence="2">
    <location>
        <begin position="20"/>
        <end position="38"/>
    </location>
</feature>
<name>A0A8S3Z4G4_9EUPU</name>
<dbReference type="InterPro" id="IPR013783">
    <property type="entry name" value="Ig-like_fold"/>
</dbReference>
<dbReference type="InterPro" id="IPR017868">
    <property type="entry name" value="Filamin/ABP280_repeat-like"/>
</dbReference>
<keyword evidence="4" id="KW-1185">Reference proteome</keyword>
<dbReference type="PROSITE" id="PS50194">
    <property type="entry name" value="FILAMIN_REPEAT"/>
    <property type="match status" value="1"/>
</dbReference>
<proteinExistence type="predicted"/>